<dbReference type="RefSeq" id="XP_029241500.1">
    <property type="nucleotide sequence ID" value="XM_029378735.1"/>
</dbReference>
<evidence type="ECO:0000313" key="1">
    <source>
        <dbReference type="EMBL" id="RNF10343.1"/>
    </source>
</evidence>
<dbReference type="OrthoDB" id="248447at2759"/>
<reference evidence="1 2" key="1">
    <citation type="journal article" date="2018" name="BMC Genomics">
        <title>Genomic comparison of Trypanosoma conorhini and Trypanosoma rangeli to Trypanosoma cruzi strains of high and low virulence.</title>
        <authorList>
            <person name="Bradwell K.R."/>
            <person name="Koparde V.N."/>
            <person name="Matveyev A.V."/>
            <person name="Serrano M.G."/>
            <person name="Alves J.M."/>
            <person name="Parikh H."/>
            <person name="Huang B."/>
            <person name="Lee V."/>
            <person name="Espinosa-Alvarez O."/>
            <person name="Ortiz P.A."/>
            <person name="Costa-Martins A.G."/>
            <person name="Teixeira M.M."/>
            <person name="Buck G.A."/>
        </authorList>
    </citation>
    <scope>NUCLEOTIDE SEQUENCE [LARGE SCALE GENOMIC DNA]</scope>
    <source>
        <strain evidence="1 2">AM80</strain>
    </source>
</reference>
<evidence type="ECO:0000313" key="2">
    <source>
        <dbReference type="Proteomes" id="UP000283634"/>
    </source>
</evidence>
<name>A0A3R7M796_TRYRA</name>
<dbReference type="AlphaFoldDB" id="A0A3R7M796"/>
<accession>A0A3R7M796</accession>
<dbReference type="Proteomes" id="UP000283634">
    <property type="component" value="Unassembled WGS sequence"/>
</dbReference>
<keyword evidence="2" id="KW-1185">Reference proteome</keyword>
<gene>
    <name evidence="1" type="ORF">TraAM80_01703</name>
</gene>
<sequence>MARPAFILVGCGGVLNGRLTESLVLSESALHCDATEKCEVKLHEARNMKNHLGDITLIPFIANYTFGPALGSLLGVFTVVDDPTWILLLSYTLQEKAGYDCVLYVRIFHIPITAEPRRFSQALNSMILHHFAETDGNNMCHSLLSVEELFATTCNYSASAAKVSVRESLVSLRLTYDEVINLA</sequence>
<protein>
    <submittedName>
        <fullName evidence="1">Uncharacterized protein</fullName>
    </submittedName>
</protein>
<proteinExistence type="predicted"/>
<dbReference type="GeneID" id="40325636"/>
<comment type="caution">
    <text evidence="1">The sequence shown here is derived from an EMBL/GenBank/DDBJ whole genome shotgun (WGS) entry which is preliminary data.</text>
</comment>
<organism evidence="1 2">
    <name type="scientific">Trypanosoma rangeli</name>
    <dbReference type="NCBI Taxonomy" id="5698"/>
    <lineage>
        <taxon>Eukaryota</taxon>
        <taxon>Discoba</taxon>
        <taxon>Euglenozoa</taxon>
        <taxon>Kinetoplastea</taxon>
        <taxon>Metakinetoplastina</taxon>
        <taxon>Trypanosomatida</taxon>
        <taxon>Trypanosomatidae</taxon>
        <taxon>Trypanosoma</taxon>
        <taxon>Herpetosoma</taxon>
    </lineage>
</organism>
<dbReference type="EMBL" id="MKGL01000033">
    <property type="protein sequence ID" value="RNF10343.1"/>
    <property type="molecule type" value="Genomic_DNA"/>
</dbReference>